<evidence type="ECO:0000256" key="4">
    <source>
        <dbReference type="ARBA" id="ARBA00023136"/>
    </source>
</evidence>
<organism evidence="5 6">
    <name type="scientific">Jannaschia ovalis</name>
    <dbReference type="NCBI Taxonomy" id="3038773"/>
    <lineage>
        <taxon>Bacteria</taxon>
        <taxon>Pseudomonadati</taxon>
        <taxon>Pseudomonadota</taxon>
        <taxon>Alphaproteobacteria</taxon>
        <taxon>Rhodobacterales</taxon>
        <taxon>Roseobacteraceae</taxon>
        <taxon>Jannaschia</taxon>
    </lineage>
</organism>
<dbReference type="Gene3D" id="2.40.50.100">
    <property type="match status" value="1"/>
</dbReference>
<keyword evidence="2" id="KW-0812">Transmembrane</keyword>
<evidence type="ECO:0000256" key="2">
    <source>
        <dbReference type="ARBA" id="ARBA00022692"/>
    </source>
</evidence>
<dbReference type="PANTHER" id="PTHR30386:SF26">
    <property type="entry name" value="TRANSPORT PROTEIN COMB"/>
    <property type="match status" value="1"/>
</dbReference>
<evidence type="ECO:0000313" key="6">
    <source>
        <dbReference type="Proteomes" id="UP001243420"/>
    </source>
</evidence>
<dbReference type="InterPro" id="IPR050739">
    <property type="entry name" value="MFP"/>
</dbReference>
<name>A0ABY8LAT1_9RHOB</name>
<dbReference type="EMBL" id="CP122537">
    <property type="protein sequence ID" value="WGH78442.1"/>
    <property type="molecule type" value="Genomic_DNA"/>
</dbReference>
<protein>
    <submittedName>
        <fullName evidence="5">HlyD family efflux transporter periplasmic adaptor subunit</fullName>
    </submittedName>
</protein>
<reference evidence="5 6" key="1">
    <citation type="submission" date="2023-04" db="EMBL/GenBank/DDBJ databases">
        <title>Jannaschia ovalis sp. nov., a marine bacterium isolated from sea tidal flat.</title>
        <authorList>
            <person name="Kwon D.Y."/>
            <person name="Kim J.-J."/>
        </authorList>
    </citation>
    <scope>NUCLEOTIDE SEQUENCE [LARGE SCALE GENOMIC DNA]</scope>
    <source>
        <strain evidence="5 6">GRR-S6-38</strain>
    </source>
</reference>
<evidence type="ECO:0000256" key="3">
    <source>
        <dbReference type="ARBA" id="ARBA00022989"/>
    </source>
</evidence>
<gene>
    <name evidence="5" type="ORF">P8627_15690</name>
</gene>
<accession>A0ABY8LAT1</accession>
<dbReference type="PANTHER" id="PTHR30386">
    <property type="entry name" value="MEMBRANE FUSION SUBUNIT OF EMRAB-TOLC MULTIDRUG EFFLUX PUMP"/>
    <property type="match status" value="1"/>
</dbReference>
<sequence length="350" mass="38424">MIAKLKRRPRPDSHRTETRVQRRAWDRAIYLVLLAGFALLLLDYALGDRVVLRADGLVLRDRSMIAATSTVRVTDIRVRPGQRVAAGDVLLRAESTSVLDRLADLAVRGAELDRRRAALAREMRVADRLLPIARDRLTRLDAAADRLEGPAREGLITATQREEVDTRRDEARMEFGRLAAISAGLEEEIAAVSRASGMAHAAVTRLRSHYDEGLQRAPRAGIIDEVIPSAGQVFSPGEPIAAVLSGSQYVLAYLPRVYLFDLKPGQAVRVAAGKTTVAGTIEAILPVSASVPDEFHNSFRARERRQLARISIPDGVFPTRSTVRIRSDGRIAAWLDRRGSEPPGSPETPS</sequence>
<keyword evidence="3" id="KW-1133">Transmembrane helix</keyword>
<dbReference type="RefSeq" id="WP_279965193.1">
    <property type="nucleotide sequence ID" value="NZ_CP122537.1"/>
</dbReference>
<evidence type="ECO:0000256" key="1">
    <source>
        <dbReference type="ARBA" id="ARBA00004167"/>
    </source>
</evidence>
<dbReference type="Proteomes" id="UP001243420">
    <property type="component" value="Chromosome"/>
</dbReference>
<comment type="subcellular location">
    <subcellularLocation>
        <location evidence="1">Membrane</location>
        <topology evidence="1">Single-pass membrane protein</topology>
    </subcellularLocation>
</comment>
<keyword evidence="4" id="KW-0472">Membrane</keyword>
<keyword evidence="6" id="KW-1185">Reference proteome</keyword>
<evidence type="ECO:0000313" key="5">
    <source>
        <dbReference type="EMBL" id="WGH78442.1"/>
    </source>
</evidence>
<proteinExistence type="predicted"/>